<keyword evidence="2" id="KW-1185">Reference proteome</keyword>
<dbReference type="Proteomes" id="UP000027222">
    <property type="component" value="Unassembled WGS sequence"/>
</dbReference>
<dbReference type="HOGENOM" id="CLU_2399835_0_0_1"/>
<proteinExistence type="predicted"/>
<gene>
    <name evidence="1" type="ORF">GALMADRAFT_230854</name>
</gene>
<evidence type="ECO:0000313" key="2">
    <source>
        <dbReference type="Proteomes" id="UP000027222"/>
    </source>
</evidence>
<evidence type="ECO:0000313" key="1">
    <source>
        <dbReference type="EMBL" id="KDR69018.1"/>
    </source>
</evidence>
<dbReference type="AlphaFoldDB" id="A0A067SQI1"/>
<name>A0A067SQI1_GALM3</name>
<dbReference type="EMBL" id="KL142404">
    <property type="protein sequence ID" value="KDR69018.1"/>
    <property type="molecule type" value="Genomic_DNA"/>
</dbReference>
<accession>A0A067SQI1</accession>
<sequence length="93" mass="10486">MNTSTKNKEGWALCPLSIAVSVARPQLSVLCTWLDFATSTFTPHLARASNLCKFYWNSANAGHRWKDRLSLLTRCHSHPFILRPASRISWGKG</sequence>
<organism evidence="1 2">
    <name type="scientific">Galerina marginata (strain CBS 339.88)</name>
    <dbReference type="NCBI Taxonomy" id="685588"/>
    <lineage>
        <taxon>Eukaryota</taxon>
        <taxon>Fungi</taxon>
        <taxon>Dikarya</taxon>
        <taxon>Basidiomycota</taxon>
        <taxon>Agaricomycotina</taxon>
        <taxon>Agaricomycetes</taxon>
        <taxon>Agaricomycetidae</taxon>
        <taxon>Agaricales</taxon>
        <taxon>Agaricineae</taxon>
        <taxon>Strophariaceae</taxon>
        <taxon>Galerina</taxon>
    </lineage>
</organism>
<reference evidence="2" key="1">
    <citation type="journal article" date="2014" name="Proc. Natl. Acad. Sci. U.S.A.">
        <title>Extensive sampling of basidiomycete genomes demonstrates inadequacy of the white-rot/brown-rot paradigm for wood decay fungi.</title>
        <authorList>
            <person name="Riley R."/>
            <person name="Salamov A.A."/>
            <person name="Brown D.W."/>
            <person name="Nagy L.G."/>
            <person name="Floudas D."/>
            <person name="Held B.W."/>
            <person name="Levasseur A."/>
            <person name="Lombard V."/>
            <person name="Morin E."/>
            <person name="Otillar R."/>
            <person name="Lindquist E.A."/>
            <person name="Sun H."/>
            <person name="LaButti K.M."/>
            <person name="Schmutz J."/>
            <person name="Jabbour D."/>
            <person name="Luo H."/>
            <person name="Baker S.E."/>
            <person name="Pisabarro A.G."/>
            <person name="Walton J.D."/>
            <person name="Blanchette R.A."/>
            <person name="Henrissat B."/>
            <person name="Martin F."/>
            <person name="Cullen D."/>
            <person name="Hibbett D.S."/>
            <person name="Grigoriev I.V."/>
        </authorList>
    </citation>
    <scope>NUCLEOTIDE SEQUENCE [LARGE SCALE GENOMIC DNA]</scope>
    <source>
        <strain evidence="2">CBS 339.88</strain>
    </source>
</reference>
<protein>
    <submittedName>
        <fullName evidence="1">Uncharacterized protein</fullName>
    </submittedName>
</protein>